<name>A0A849ARN5_9MICO</name>
<feature type="chain" id="PRO_5032271918" evidence="1">
    <location>
        <begin position="27"/>
        <end position="486"/>
    </location>
</feature>
<evidence type="ECO:0000256" key="1">
    <source>
        <dbReference type="SAM" id="SignalP"/>
    </source>
</evidence>
<feature type="signal peptide" evidence="1">
    <location>
        <begin position="1"/>
        <end position="26"/>
    </location>
</feature>
<keyword evidence="1" id="KW-0732">Signal</keyword>
<dbReference type="InterPro" id="IPR027268">
    <property type="entry name" value="Peptidase_M4/M1_CTD_sf"/>
</dbReference>
<dbReference type="RefSeq" id="WP_171157784.1">
    <property type="nucleotide sequence ID" value="NZ_JABENB010000003.1"/>
</dbReference>
<evidence type="ECO:0000313" key="5">
    <source>
        <dbReference type="Proteomes" id="UP000557772"/>
    </source>
</evidence>
<protein>
    <submittedName>
        <fullName evidence="4">M1 family metallopeptidase</fullName>
    </submittedName>
</protein>
<dbReference type="SUPFAM" id="SSF63737">
    <property type="entry name" value="Leukotriene A4 hydrolase N-terminal domain"/>
    <property type="match status" value="1"/>
</dbReference>
<gene>
    <name evidence="4" type="ORF">HJ588_16905</name>
</gene>
<keyword evidence="5" id="KW-1185">Reference proteome</keyword>
<evidence type="ECO:0000313" key="4">
    <source>
        <dbReference type="EMBL" id="NNG40940.1"/>
    </source>
</evidence>
<dbReference type="Gene3D" id="2.60.40.1730">
    <property type="entry name" value="tricorn interacting facor f3 domain"/>
    <property type="match status" value="1"/>
</dbReference>
<evidence type="ECO:0000259" key="2">
    <source>
        <dbReference type="Pfam" id="PF01433"/>
    </source>
</evidence>
<accession>A0A849ARN5</accession>
<dbReference type="Pfam" id="PF17900">
    <property type="entry name" value="Peptidase_M1_N"/>
    <property type="match status" value="1"/>
</dbReference>
<feature type="domain" description="Aminopeptidase N-like N-terminal" evidence="3">
    <location>
        <begin position="51"/>
        <end position="223"/>
    </location>
</feature>
<organism evidence="4 5">
    <name type="scientific">Flexivirga aerilata</name>
    <dbReference type="NCBI Taxonomy" id="1656889"/>
    <lineage>
        <taxon>Bacteria</taxon>
        <taxon>Bacillati</taxon>
        <taxon>Actinomycetota</taxon>
        <taxon>Actinomycetes</taxon>
        <taxon>Micrococcales</taxon>
        <taxon>Dermacoccaceae</taxon>
        <taxon>Flexivirga</taxon>
    </lineage>
</organism>
<dbReference type="EMBL" id="JABENB010000003">
    <property type="protein sequence ID" value="NNG40940.1"/>
    <property type="molecule type" value="Genomic_DNA"/>
</dbReference>
<sequence length="486" mass="53455">MRTRIVVGALAATTALALGASGSAQAAGAIGAPGAGDPYYPMDGNGGYDVQHYDVGVNFTPATKMLYGDTTVRATTTQKLTQFNLDLYGLQVDSVTVNGKKASWTRSGVHELVVSPAVPLGKKQQLNVRVKYHGVPIESSGLDDNSGWHTSVTGGAFAANEPHSAAGWYPVNDTTRDKATFTLKATVPSEYSVISNGIEQPARKAGANTTYTWVEKDPIIGYLTTIAVDKFTYLKQKRKDGTPLVSAFAPGAESKMADEKRLPEVLDLLERYFGPYPQSAGGGIFVADRIGFSLETQTRPIYAAWADLDTIVHEQGHQWWGDTMSVDTWRDVCMNECFASYGTWLWAQDKNGENLDAEYSQEMAGYADSQRFWSNPLWDMGAGREFSNSYTRGPLFLQALRRYIGDAAFFTVLRTYTQLHKGGNTSMQEFERYVGKVAKKDVTEFFQAWVYGRTKPADKYIWFGPFQRPATKQAAAAAPLFAPDKR</sequence>
<dbReference type="InterPro" id="IPR014782">
    <property type="entry name" value="Peptidase_M1_dom"/>
</dbReference>
<dbReference type="InterPro" id="IPR045357">
    <property type="entry name" value="Aminopeptidase_N-like_N"/>
</dbReference>
<dbReference type="InterPro" id="IPR050344">
    <property type="entry name" value="Peptidase_M1_aminopeptidases"/>
</dbReference>
<comment type="caution">
    <text evidence="4">The sequence shown here is derived from an EMBL/GenBank/DDBJ whole genome shotgun (WGS) entry which is preliminary data.</text>
</comment>
<dbReference type="Proteomes" id="UP000557772">
    <property type="component" value="Unassembled WGS sequence"/>
</dbReference>
<dbReference type="CDD" id="cd09603">
    <property type="entry name" value="M1_APN_like"/>
    <property type="match status" value="1"/>
</dbReference>
<dbReference type="AlphaFoldDB" id="A0A849ARN5"/>
<dbReference type="PANTHER" id="PTHR11533">
    <property type="entry name" value="PROTEASE M1 ZINC METALLOPROTEASE"/>
    <property type="match status" value="1"/>
</dbReference>
<dbReference type="PANTHER" id="PTHR11533:SF297">
    <property type="entry name" value="AMINOPEPTIDASE N"/>
    <property type="match status" value="1"/>
</dbReference>
<dbReference type="SUPFAM" id="SSF55486">
    <property type="entry name" value="Metalloproteases ('zincins'), catalytic domain"/>
    <property type="match status" value="1"/>
</dbReference>
<dbReference type="Pfam" id="PF01433">
    <property type="entry name" value="Peptidase_M1"/>
    <property type="match status" value="1"/>
</dbReference>
<dbReference type="Gene3D" id="1.10.390.10">
    <property type="entry name" value="Neutral Protease Domain 2"/>
    <property type="match status" value="1"/>
</dbReference>
<dbReference type="InterPro" id="IPR042097">
    <property type="entry name" value="Aminopeptidase_N-like_N_sf"/>
</dbReference>
<reference evidence="4 5" key="1">
    <citation type="submission" date="2020-05" db="EMBL/GenBank/DDBJ databases">
        <title>Flexivirga sp. ID2601S isolated from air conditioner.</title>
        <authorList>
            <person name="Kim D.H."/>
        </authorList>
    </citation>
    <scope>NUCLEOTIDE SEQUENCE [LARGE SCALE GENOMIC DNA]</scope>
    <source>
        <strain evidence="4 5">ID2601S</strain>
    </source>
</reference>
<proteinExistence type="predicted"/>
<dbReference type="GO" id="GO:0008270">
    <property type="term" value="F:zinc ion binding"/>
    <property type="evidence" value="ECO:0007669"/>
    <property type="project" value="InterPro"/>
</dbReference>
<evidence type="ECO:0000259" key="3">
    <source>
        <dbReference type="Pfam" id="PF17900"/>
    </source>
</evidence>
<dbReference type="GO" id="GO:0008237">
    <property type="term" value="F:metallopeptidase activity"/>
    <property type="evidence" value="ECO:0007669"/>
    <property type="project" value="InterPro"/>
</dbReference>
<feature type="domain" description="Peptidase M1 membrane alanine aminopeptidase" evidence="2">
    <location>
        <begin position="309"/>
        <end position="449"/>
    </location>
</feature>